<name>A0A8B6DFI2_MYTGA</name>
<protein>
    <submittedName>
        <fullName evidence="1">Uncharacterized protein</fullName>
    </submittedName>
</protein>
<dbReference type="Proteomes" id="UP000596742">
    <property type="component" value="Unassembled WGS sequence"/>
</dbReference>
<evidence type="ECO:0000313" key="2">
    <source>
        <dbReference type="Proteomes" id="UP000596742"/>
    </source>
</evidence>
<accession>A0A8B6DFI2</accession>
<dbReference type="EMBL" id="UYJE01003257">
    <property type="protein sequence ID" value="VDI17804.1"/>
    <property type="molecule type" value="Genomic_DNA"/>
</dbReference>
<evidence type="ECO:0000313" key="1">
    <source>
        <dbReference type="EMBL" id="VDI17804.1"/>
    </source>
</evidence>
<proteinExistence type="predicted"/>
<gene>
    <name evidence="1" type="ORF">MGAL_10B089800</name>
</gene>
<dbReference type="AlphaFoldDB" id="A0A8B6DFI2"/>
<keyword evidence="2" id="KW-1185">Reference proteome</keyword>
<organism evidence="1 2">
    <name type="scientific">Mytilus galloprovincialis</name>
    <name type="common">Mediterranean mussel</name>
    <dbReference type="NCBI Taxonomy" id="29158"/>
    <lineage>
        <taxon>Eukaryota</taxon>
        <taxon>Metazoa</taxon>
        <taxon>Spiralia</taxon>
        <taxon>Lophotrochozoa</taxon>
        <taxon>Mollusca</taxon>
        <taxon>Bivalvia</taxon>
        <taxon>Autobranchia</taxon>
        <taxon>Pteriomorphia</taxon>
        <taxon>Mytilida</taxon>
        <taxon>Mytiloidea</taxon>
        <taxon>Mytilidae</taxon>
        <taxon>Mytilinae</taxon>
        <taxon>Mytilus</taxon>
    </lineage>
</organism>
<reference evidence="1" key="1">
    <citation type="submission" date="2018-11" db="EMBL/GenBank/DDBJ databases">
        <authorList>
            <person name="Alioto T."/>
            <person name="Alioto T."/>
        </authorList>
    </citation>
    <scope>NUCLEOTIDE SEQUENCE</scope>
</reference>
<comment type="caution">
    <text evidence="1">The sequence shown here is derived from an EMBL/GenBank/DDBJ whole genome shotgun (WGS) entry which is preliminary data.</text>
</comment>
<sequence length="112" mass="12658">MSEFQKAGTFDNPIEIVDDIINVDDLSDDDISDDFIIIYDSGDEENHFNCVSSDNIPNNPHSDQEFVDDDDDVLSLVLSSSDDECVECNLEHVFPDSTTMEKDILELNHTKQ</sequence>